<keyword evidence="7" id="KW-1185">Reference proteome</keyword>
<dbReference type="Gene3D" id="3.40.190.10">
    <property type="entry name" value="Periplasmic binding protein-like II"/>
    <property type="match status" value="1"/>
</dbReference>
<feature type="domain" description="Solute-binding protein family 5" evidence="5">
    <location>
        <begin position="85"/>
        <end position="468"/>
    </location>
</feature>
<dbReference type="CDD" id="cd08506">
    <property type="entry name" value="PBP2_clavulanate_OppA2"/>
    <property type="match status" value="1"/>
</dbReference>
<dbReference type="SUPFAM" id="SSF53850">
    <property type="entry name" value="Periplasmic binding protein-like II"/>
    <property type="match status" value="1"/>
</dbReference>
<evidence type="ECO:0000256" key="3">
    <source>
        <dbReference type="ARBA" id="ARBA00022448"/>
    </source>
</evidence>
<dbReference type="PANTHER" id="PTHR30290">
    <property type="entry name" value="PERIPLASMIC BINDING COMPONENT OF ABC TRANSPORTER"/>
    <property type="match status" value="1"/>
</dbReference>
<sequence>MRLFIGVGTMVATAICAGTGDLRAGESRDALMEAHRGGSMRFVSKAAFGSADPHINYHSLFWMMSQSVYDGLVAYKKAEGAESTTVVPDLAEDMPVISNDGKTYTFKIRKGVHFSNGKELTVEDVQASLRRIFKVASPTAGSFYNGIVGAEDCLAAPGDCTLEGGVSVDPGAGTVTINLTRPDAEFLYKLSVPHAYIVPADTPASDTGTVPTPGTGAYMIESYDPNKSVILKRNPAFVEWSVDAQPDGFVDELRIDFGLTEEAQVNAIINGQADMMTDSPPSDRLVEIGTNFADQVHINPQAAFWYVPLNMNIPPFDNLKARQAFAHAVNLNVPVDFFGGPRLASPTCQVLPQGFPGYRPFCLHTKNPGEAWTGPDMEKARALVEASGTQGQKVAVVVDDSDAGRNIGLYLQSVLTDLGYDASVNSISGNIHFTYIQNTNNKVQASVSQWYADYPAAANFLNVLIGCGSFHPGSDSSINISGMCDEKIQARMDQAMALGSTDPEAANDLWSEIDREVMEQVPMVPLFNPSNVDFASKRMGNYMFSPQYHIVYANAWVQ</sequence>
<name>A0A2S0MQU6_9RHOB</name>
<comment type="similarity">
    <text evidence="2">Belongs to the bacterial solute-binding protein 5 family.</text>
</comment>
<evidence type="ECO:0000256" key="1">
    <source>
        <dbReference type="ARBA" id="ARBA00004418"/>
    </source>
</evidence>
<evidence type="ECO:0000313" key="6">
    <source>
        <dbReference type="EMBL" id="AVO38260.1"/>
    </source>
</evidence>
<keyword evidence="3" id="KW-0813">Transport</keyword>
<dbReference type="PANTHER" id="PTHR30290:SF10">
    <property type="entry name" value="PERIPLASMIC OLIGOPEPTIDE-BINDING PROTEIN-RELATED"/>
    <property type="match status" value="1"/>
</dbReference>
<dbReference type="AlphaFoldDB" id="A0A2S0MQU6"/>
<comment type="subcellular location">
    <subcellularLocation>
        <location evidence="1">Periplasm</location>
    </subcellularLocation>
</comment>
<dbReference type="EMBL" id="CP027665">
    <property type="protein sequence ID" value="AVO38260.1"/>
    <property type="molecule type" value="Genomic_DNA"/>
</dbReference>
<evidence type="ECO:0000256" key="4">
    <source>
        <dbReference type="ARBA" id="ARBA00022729"/>
    </source>
</evidence>
<dbReference type="GO" id="GO:0030288">
    <property type="term" value="C:outer membrane-bounded periplasmic space"/>
    <property type="evidence" value="ECO:0007669"/>
    <property type="project" value="UniProtKB-ARBA"/>
</dbReference>
<dbReference type="GO" id="GO:1904680">
    <property type="term" value="F:peptide transmembrane transporter activity"/>
    <property type="evidence" value="ECO:0007669"/>
    <property type="project" value="TreeGrafter"/>
</dbReference>
<dbReference type="GO" id="GO:0043190">
    <property type="term" value="C:ATP-binding cassette (ABC) transporter complex"/>
    <property type="evidence" value="ECO:0007669"/>
    <property type="project" value="InterPro"/>
</dbReference>
<accession>A0A2S0MQU6</accession>
<dbReference type="KEGG" id="thas:C6Y53_11520"/>
<proteinExistence type="inferred from homology"/>
<evidence type="ECO:0000259" key="5">
    <source>
        <dbReference type="Pfam" id="PF00496"/>
    </source>
</evidence>
<reference evidence="7" key="1">
    <citation type="submission" date="2018-03" db="EMBL/GenBank/DDBJ databases">
        <title>Genomic analysis of the strain SH-1 isolated from shrimp intestine.</title>
        <authorList>
            <person name="Kim Y.-S."/>
            <person name="Kim S.-E."/>
            <person name="Kim K.-H."/>
        </authorList>
    </citation>
    <scope>NUCLEOTIDE SEQUENCE [LARGE SCALE GENOMIC DNA]</scope>
    <source>
        <strain evidence="7">SH-1</strain>
    </source>
</reference>
<gene>
    <name evidence="6" type="ORF">C6Y53_11520</name>
</gene>
<dbReference type="GO" id="GO:0015833">
    <property type="term" value="P:peptide transport"/>
    <property type="evidence" value="ECO:0007669"/>
    <property type="project" value="TreeGrafter"/>
</dbReference>
<evidence type="ECO:0000256" key="2">
    <source>
        <dbReference type="ARBA" id="ARBA00005695"/>
    </source>
</evidence>
<dbReference type="Pfam" id="PF00496">
    <property type="entry name" value="SBP_bac_5"/>
    <property type="match status" value="1"/>
</dbReference>
<evidence type="ECO:0000313" key="7">
    <source>
        <dbReference type="Proteomes" id="UP000237655"/>
    </source>
</evidence>
<dbReference type="InterPro" id="IPR039424">
    <property type="entry name" value="SBP_5"/>
</dbReference>
<protein>
    <submittedName>
        <fullName evidence="6">ABC transporter substrate-binding protein</fullName>
    </submittedName>
</protein>
<organism evidence="6 7">
    <name type="scientific">Pukyongiella litopenaei</name>
    <dbReference type="NCBI Taxonomy" id="2605946"/>
    <lineage>
        <taxon>Bacteria</taxon>
        <taxon>Pseudomonadati</taxon>
        <taxon>Pseudomonadota</taxon>
        <taxon>Alphaproteobacteria</taxon>
        <taxon>Rhodobacterales</taxon>
        <taxon>Paracoccaceae</taxon>
        <taxon>Pukyongiella</taxon>
    </lineage>
</organism>
<dbReference type="PIRSF" id="PIRSF002741">
    <property type="entry name" value="MppA"/>
    <property type="match status" value="1"/>
</dbReference>
<dbReference type="InterPro" id="IPR030678">
    <property type="entry name" value="Peptide/Ni-bd"/>
</dbReference>
<dbReference type="InterPro" id="IPR000914">
    <property type="entry name" value="SBP_5_dom"/>
</dbReference>
<dbReference type="Proteomes" id="UP000237655">
    <property type="component" value="Chromosome"/>
</dbReference>
<dbReference type="Gene3D" id="3.10.105.10">
    <property type="entry name" value="Dipeptide-binding Protein, Domain 3"/>
    <property type="match status" value="1"/>
</dbReference>
<keyword evidence="4" id="KW-0732">Signal</keyword>